<feature type="region of interest" description="Disordered" evidence="1">
    <location>
        <begin position="1"/>
        <end position="162"/>
    </location>
</feature>
<gene>
    <name evidence="2" type="ORF">AVDCRST_MAG80-1128</name>
</gene>
<feature type="compositionally biased region" description="Basic and acidic residues" evidence="1">
    <location>
        <begin position="90"/>
        <end position="107"/>
    </location>
</feature>
<feature type="non-terminal residue" evidence="2">
    <location>
        <position position="1"/>
    </location>
</feature>
<reference evidence="2" key="1">
    <citation type="submission" date="2020-02" db="EMBL/GenBank/DDBJ databases">
        <authorList>
            <person name="Meier V. D."/>
        </authorList>
    </citation>
    <scope>NUCLEOTIDE SEQUENCE</scope>
    <source>
        <strain evidence="2">AVDCRST_MAG80</strain>
    </source>
</reference>
<feature type="compositionally biased region" description="Basic and acidic residues" evidence="1">
    <location>
        <begin position="7"/>
        <end position="19"/>
    </location>
</feature>
<feature type="non-terminal residue" evidence="2">
    <location>
        <position position="162"/>
    </location>
</feature>
<evidence type="ECO:0000256" key="1">
    <source>
        <dbReference type="SAM" id="MobiDB-lite"/>
    </source>
</evidence>
<proteinExistence type="predicted"/>
<protein>
    <submittedName>
        <fullName evidence="2">Uncharacterized protein</fullName>
    </submittedName>
</protein>
<feature type="compositionally biased region" description="Basic and acidic residues" evidence="1">
    <location>
        <begin position="37"/>
        <end position="46"/>
    </location>
</feature>
<sequence>PAPRRATRPEHRGGRDRDPTPLSGAPLRPPRHRHRVLREGGRDPGRRPRRRGRGGDPGRHRGALPVGRRGGHPGQSVGNTPVRVRHRHQQAADRADGEHRGGPERRWLRSCGGQDREVRHPRRRRADPVRRLQAVLHPGPRAALAGTGAGVGSRPGRRQLPV</sequence>
<name>A0A6J4QCA0_9ACTN</name>
<organism evidence="2">
    <name type="scientific">uncultured Rubrobacteraceae bacterium</name>
    <dbReference type="NCBI Taxonomy" id="349277"/>
    <lineage>
        <taxon>Bacteria</taxon>
        <taxon>Bacillati</taxon>
        <taxon>Actinomycetota</taxon>
        <taxon>Rubrobacteria</taxon>
        <taxon>Rubrobacterales</taxon>
        <taxon>Rubrobacteraceae</taxon>
        <taxon>environmental samples</taxon>
    </lineage>
</organism>
<dbReference type="AlphaFoldDB" id="A0A6J4QCA0"/>
<evidence type="ECO:0000313" key="2">
    <source>
        <dbReference type="EMBL" id="CAA9438910.1"/>
    </source>
</evidence>
<accession>A0A6J4QCA0</accession>
<dbReference type="EMBL" id="CADCVC010000099">
    <property type="protein sequence ID" value="CAA9438910.1"/>
    <property type="molecule type" value="Genomic_DNA"/>
</dbReference>